<dbReference type="InterPro" id="IPR003439">
    <property type="entry name" value="ABC_transporter-like_ATP-bd"/>
</dbReference>
<proteinExistence type="inferred from homology"/>
<evidence type="ECO:0000256" key="4">
    <source>
        <dbReference type="ARBA" id="ARBA00022840"/>
    </source>
</evidence>
<dbReference type="SMART" id="SM00382">
    <property type="entry name" value="AAA"/>
    <property type="match status" value="1"/>
</dbReference>
<gene>
    <name evidence="6" type="ORF">OSO01_35440</name>
</gene>
<keyword evidence="3" id="KW-0547">Nucleotide-binding</keyword>
<name>A0A511ZN00_9BACI</name>
<dbReference type="RefSeq" id="WP_147211708.1">
    <property type="nucleotide sequence ID" value="NZ_BJYM01000016.1"/>
</dbReference>
<dbReference type="PANTHER" id="PTHR43335">
    <property type="entry name" value="ABC TRANSPORTER, ATP-BINDING PROTEIN"/>
    <property type="match status" value="1"/>
</dbReference>
<evidence type="ECO:0000256" key="2">
    <source>
        <dbReference type="ARBA" id="ARBA00022448"/>
    </source>
</evidence>
<evidence type="ECO:0000256" key="3">
    <source>
        <dbReference type="ARBA" id="ARBA00022741"/>
    </source>
</evidence>
<evidence type="ECO:0000259" key="5">
    <source>
        <dbReference type="PROSITE" id="PS50893"/>
    </source>
</evidence>
<comment type="caution">
    <text evidence="6">The sequence shown here is derived from an EMBL/GenBank/DDBJ whole genome shotgun (WGS) entry which is preliminary data.</text>
</comment>
<dbReference type="Pfam" id="PF00005">
    <property type="entry name" value="ABC_tran"/>
    <property type="match status" value="1"/>
</dbReference>
<dbReference type="STRING" id="582851.GCA_900162665_01751"/>
<reference evidence="6 7" key="1">
    <citation type="submission" date="2019-07" db="EMBL/GenBank/DDBJ databases">
        <title>Whole genome shotgun sequence of Oceanobacillus sojae NBRC 105379.</title>
        <authorList>
            <person name="Hosoyama A."/>
            <person name="Uohara A."/>
            <person name="Ohji S."/>
            <person name="Ichikawa N."/>
        </authorList>
    </citation>
    <scope>NUCLEOTIDE SEQUENCE [LARGE SCALE GENOMIC DNA]</scope>
    <source>
        <strain evidence="6 7">NBRC 105379</strain>
    </source>
</reference>
<keyword evidence="4 6" id="KW-0067">ATP-binding</keyword>
<evidence type="ECO:0000256" key="1">
    <source>
        <dbReference type="ARBA" id="ARBA00005417"/>
    </source>
</evidence>
<feature type="domain" description="ABC transporter" evidence="5">
    <location>
        <begin position="4"/>
        <end position="232"/>
    </location>
</feature>
<dbReference type="GO" id="GO:0016887">
    <property type="term" value="F:ATP hydrolysis activity"/>
    <property type="evidence" value="ECO:0007669"/>
    <property type="project" value="InterPro"/>
</dbReference>
<dbReference type="InterPro" id="IPR027417">
    <property type="entry name" value="P-loop_NTPase"/>
</dbReference>
<protein>
    <submittedName>
        <fullName evidence="6">ABC transporter ATP-binding protein</fullName>
    </submittedName>
</protein>
<dbReference type="OrthoDB" id="9804819at2"/>
<dbReference type="GO" id="GO:0005524">
    <property type="term" value="F:ATP binding"/>
    <property type="evidence" value="ECO:0007669"/>
    <property type="project" value="UniProtKB-KW"/>
</dbReference>
<dbReference type="PROSITE" id="PS50893">
    <property type="entry name" value="ABC_TRANSPORTER_2"/>
    <property type="match status" value="1"/>
</dbReference>
<comment type="similarity">
    <text evidence="1">Belongs to the ABC transporter superfamily.</text>
</comment>
<dbReference type="AlphaFoldDB" id="A0A511ZN00"/>
<keyword evidence="2" id="KW-0813">Transport</keyword>
<dbReference type="Gene3D" id="3.40.50.300">
    <property type="entry name" value="P-loop containing nucleotide triphosphate hydrolases"/>
    <property type="match status" value="1"/>
</dbReference>
<accession>A0A511ZN00</accession>
<sequence>MNIIEVKNVSKSFGSKQVLDGLHLGVPTGSIFGFVGGNGAGKTTTMKLILGLEETTRGDIFVGGEKVTFGNTKTNRITGYLSDVPEFYPYMSAEEYLTFCGEITGLKKAEQKQRIKETLALVGLEGNKKRIKGFSRGMKQRLGIAQAMLNNPELLICDEPTSALDPEGRNEFLELLASLKGKMTILFSTHILGDVERICDYVGILDEGKLKVSSSIEELKQTYAKPQIELFFDEVANFSALAAELNALKEQGVITEVEKINKRNQVIISYNKDYAETAAALLESLIAKKTMPISLRKMNPSLESIFLEVIQ</sequence>
<dbReference type="Proteomes" id="UP000321558">
    <property type="component" value="Unassembled WGS sequence"/>
</dbReference>
<organism evidence="6 7">
    <name type="scientific">Oceanobacillus sojae</name>
    <dbReference type="NCBI Taxonomy" id="582851"/>
    <lineage>
        <taxon>Bacteria</taxon>
        <taxon>Bacillati</taxon>
        <taxon>Bacillota</taxon>
        <taxon>Bacilli</taxon>
        <taxon>Bacillales</taxon>
        <taxon>Bacillaceae</taxon>
        <taxon>Oceanobacillus</taxon>
    </lineage>
</organism>
<dbReference type="InterPro" id="IPR003593">
    <property type="entry name" value="AAA+_ATPase"/>
</dbReference>
<dbReference type="EMBL" id="BJYM01000016">
    <property type="protein sequence ID" value="GEN88805.1"/>
    <property type="molecule type" value="Genomic_DNA"/>
</dbReference>
<dbReference type="SUPFAM" id="SSF52540">
    <property type="entry name" value="P-loop containing nucleoside triphosphate hydrolases"/>
    <property type="match status" value="1"/>
</dbReference>
<dbReference type="PANTHER" id="PTHR43335:SF4">
    <property type="entry name" value="ABC TRANSPORTER, ATP-BINDING PROTEIN"/>
    <property type="match status" value="1"/>
</dbReference>
<keyword evidence="7" id="KW-1185">Reference proteome</keyword>
<evidence type="ECO:0000313" key="6">
    <source>
        <dbReference type="EMBL" id="GEN88805.1"/>
    </source>
</evidence>
<evidence type="ECO:0000313" key="7">
    <source>
        <dbReference type="Proteomes" id="UP000321558"/>
    </source>
</evidence>